<name>A0A3B0STT5_9ZZZZ</name>
<sequence length="104" mass="12129">MNNGTKNKYDAAFLDEEEKDFVESFEAALEAGEITPHSAQEMETIRQDWKDVLDNTLKKRAITLRLQERDIRRLKSQARELGLPYQTYISSMLHQLANNKLTTR</sequence>
<evidence type="ECO:0000313" key="1">
    <source>
        <dbReference type="EMBL" id="VAW03829.1"/>
    </source>
</evidence>
<gene>
    <name evidence="1" type="ORF">MNBD_ALPHA04-2096</name>
</gene>
<protein>
    <recommendedName>
        <fullName evidence="2">Antitoxin</fullName>
    </recommendedName>
</protein>
<accession>A0A3B0STT5</accession>
<reference evidence="1" key="1">
    <citation type="submission" date="2018-06" db="EMBL/GenBank/DDBJ databases">
        <authorList>
            <person name="Zhirakovskaya E."/>
        </authorList>
    </citation>
    <scope>NUCLEOTIDE SEQUENCE</scope>
</reference>
<dbReference type="EMBL" id="UOEF01000384">
    <property type="protein sequence ID" value="VAW03829.1"/>
    <property type="molecule type" value="Genomic_DNA"/>
</dbReference>
<proteinExistence type="predicted"/>
<dbReference type="AlphaFoldDB" id="A0A3B0STT5"/>
<evidence type="ECO:0008006" key="2">
    <source>
        <dbReference type="Google" id="ProtNLM"/>
    </source>
</evidence>
<organism evidence="1">
    <name type="scientific">hydrothermal vent metagenome</name>
    <dbReference type="NCBI Taxonomy" id="652676"/>
    <lineage>
        <taxon>unclassified sequences</taxon>
        <taxon>metagenomes</taxon>
        <taxon>ecological metagenomes</taxon>
    </lineage>
</organism>